<dbReference type="InterPro" id="IPR001279">
    <property type="entry name" value="Metallo-B-lactamas"/>
</dbReference>
<comment type="caution">
    <text evidence="2">The sequence shown here is derived from an EMBL/GenBank/DDBJ whole genome shotgun (WGS) entry which is preliminary data.</text>
</comment>
<proteinExistence type="predicted"/>
<dbReference type="Proteomes" id="UP001596183">
    <property type="component" value="Unassembled WGS sequence"/>
</dbReference>
<dbReference type="RefSeq" id="WP_381219437.1">
    <property type="nucleotide sequence ID" value="NZ_JBHSPC010000145.1"/>
</dbReference>
<dbReference type="EMBL" id="JBHSPC010000145">
    <property type="protein sequence ID" value="MFC5675062.1"/>
    <property type="molecule type" value="Genomic_DNA"/>
</dbReference>
<gene>
    <name evidence="2" type="ORF">ACFP2V_34900</name>
</gene>
<evidence type="ECO:0000313" key="2">
    <source>
        <dbReference type="EMBL" id="MFC5675062.1"/>
    </source>
</evidence>
<sequence>MILSSNVFNSGCKPIPNPPGWTAQQQANGPASTSMLIAGNRGALLIDALLTTTEGERSADWVKSWGKNLSTIYITHGHGDHFSVPGLHSTPFPRRSW</sequence>
<protein>
    <submittedName>
        <fullName evidence="2">MBL fold metallo-hydrolase</fullName>
    </submittedName>
</protein>
<feature type="domain" description="Metallo-beta-lactamase" evidence="1">
    <location>
        <begin position="31"/>
        <end position="82"/>
    </location>
</feature>
<dbReference type="InterPro" id="IPR036866">
    <property type="entry name" value="RibonucZ/Hydroxyglut_hydro"/>
</dbReference>
<accession>A0ABW0XZM5</accession>
<name>A0ABW0XZM5_9ACTN</name>
<evidence type="ECO:0000259" key="1">
    <source>
        <dbReference type="Pfam" id="PF00753"/>
    </source>
</evidence>
<evidence type="ECO:0000313" key="3">
    <source>
        <dbReference type="Proteomes" id="UP001596183"/>
    </source>
</evidence>
<dbReference type="Pfam" id="PF00753">
    <property type="entry name" value="Lactamase_B"/>
    <property type="match status" value="1"/>
</dbReference>
<dbReference type="SUPFAM" id="SSF56281">
    <property type="entry name" value="Metallo-hydrolase/oxidoreductase"/>
    <property type="match status" value="1"/>
</dbReference>
<organism evidence="2 3">
    <name type="scientific">Streptomyces incanus</name>
    <dbReference type="NCBI Taxonomy" id="887453"/>
    <lineage>
        <taxon>Bacteria</taxon>
        <taxon>Bacillati</taxon>
        <taxon>Actinomycetota</taxon>
        <taxon>Actinomycetes</taxon>
        <taxon>Kitasatosporales</taxon>
        <taxon>Streptomycetaceae</taxon>
        <taxon>Streptomyces</taxon>
    </lineage>
</organism>
<dbReference type="Gene3D" id="3.60.15.10">
    <property type="entry name" value="Ribonuclease Z/Hydroxyacylglutathione hydrolase-like"/>
    <property type="match status" value="1"/>
</dbReference>
<keyword evidence="3" id="KW-1185">Reference proteome</keyword>
<reference evidence="3" key="1">
    <citation type="journal article" date="2019" name="Int. J. Syst. Evol. Microbiol.">
        <title>The Global Catalogue of Microorganisms (GCM) 10K type strain sequencing project: providing services to taxonomists for standard genome sequencing and annotation.</title>
        <authorList>
            <consortium name="The Broad Institute Genomics Platform"/>
            <consortium name="The Broad Institute Genome Sequencing Center for Infectious Disease"/>
            <person name="Wu L."/>
            <person name="Ma J."/>
        </authorList>
    </citation>
    <scope>NUCLEOTIDE SEQUENCE [LARGE SCALE GENOMIC DNA]</scope>
    <source>
        <strain evidence="3">JCM 13852</strain>
    </source>
</reference>